<dbReference type="Proteomes" id="UP001057474">
    <property type="component" value="Chromosome"/>
</dbReference>
<dbReference type="Gene3D" id="1.10.510.10">
    <property type="entry name" value="Transferase(Phosphotransferase) domain 1"/>
    <property type="match status" value="1"/>
</dbReference>
<keyword evidence="2" id="KW-1185">Reference proteome</keyword>
<protein>
    <recommendedName>
        <fullName evidence="3">Protein kinase domain-containing protein</fullName>
    </recommendedName>
</protein>
<evidence type="ECO:0008006" key="3">
    <source>
        <dbReference type="Google" id="ProtNLM"/>
    </source>
</evidence>
<evidence type="ECO:0000313" key="2">
    <source>
        <dbReference type="Proteomes" id="UP001057474"/>
    </source>
</evidence>
<accession>A0ABY4Y8N7</accession>
<evidence type="ECO:0000313" key="1">
    <source>
        <dbReference type="EMBL" id="USQ13976.1"/>
    </source>
</evidence>
<sequence>MNKLTQRIKKYESVSTHMACLSNETLGQILNQAKPVHAGIGGKSVFAYINNIPVFVKKIPITDREQLPQNLMSTANIFDLPLFYQYGVGSAGFGVWRELATHIMTTNWVILAECVNFPLMYHWRILPGTPEDLNIDHWGNIDEYTQYWENSSSVRMRVQDINNASTYAAVFLEYVPQNLEHWLGNEIKQGDERAERAIQFVERSLNSTNRYMNAHGLIHFDAHFRNILTDGDTLFFTDFGLALSEKFALSSAEAAFLKQHRNYDEACAAVNLLHCLITSIFGKEHWERKLHELIQSEATQLMPILAACIKRYGLTALMMDEFFQQLQKDSKLTPYPASRINELLMKNEC</sequence>
<dbReference type="SUPFAM" id="SSF56112">
    <property type="entry name" value="Protein kinase-like (PK-like)"/>
    <property type="match status" value="2"/>
</dbReference>
<dbReference type="InterPro" id="IPR011009">
    <property type="entry name" value="Kinase-like_dom_sf"/>
</dbReference>
<dbReference type="RefSeq" id="WP_252580364.1">
    <property type="nucleotide sequence ID" value="NZ_CP071527.1"/>
</dbReference>
<organism evidence="1 2">
    <name type="scientific">Legionella lytica</name>
    <dbReference type="NCBI Taxonomy" id="96232"/>
    <lineage>
        <taxon>Bacteria</taxon>
        <taxon>Pseudomonadati</taxon>
        <taxon>Pseudomonadota</taxon>
        <taxon>Gammaproteobacteria</taxon>
        <taxon>Legionellales</taxon>
        <taxon>Legionellaceae</taxon>
        <taxon>Legionella</taxon>
    </lineage>
</organism>
<gene>
    <name evidence="1" type="ORF">J2N86_01090</name>
</gene>
<proteinExistence type="predicted"/>
<reference evidence="1" key="1">
    <citation type="submission" date="2021-03" db="EMBL/GenBank/DDBJ databases">
        <title>Legionella lytica PCM 2298.</title>
        <authorList>
            <person name="Koper P."/>
        </authorList>
    </citation>
    <scope>NUCLEOTIDE SEQUENCE</scope>
    <source>
        <strain evidence="1">PCM 2298</strain>
    </source>
</reference>
<name>A0ABY4Y8N7_9GAMM</name>
<dbReference type="EMBL" id="CP071527">
    <property type="protein sequence ID" value="USQ13976.1"/>
    <property type="molecule type" value="Genomic_DNA"/>
</dbReference>